<evidence type="ECO:0000256" key="19">
    <source>
        <dbReference type="HAMAP-Rule" id="MF_00719"/>
    </source>
</evidence>
<evidence type="ECO:0000313" key="21">
    <source>
        <dbReference type="Proteomes" id="UP000295832"/>
    </source>
</evidence>
<sequence>MNRFLIALQFITRIPVKKELDYNNKDLGSCMLYFPLIGSLLGGILVLINYLGELYLAPLITNSLLIIGIILLTGGMHLDGLMDTCDGIFSGRSKDRILEIMRDSRVGAFGVIALISVFLLKFSLLVELSNSYKNSVLIYFPTISRWAMVYAALYYPSARKGGLGKTYAQYLKLKHFLLATIWTLAVGIFLFDLQGVVIFLFSWLLTILIIKMIIVKIDGLTGDNYGAINELIEVFSILIMMVVL</sequence>
<gene>
    <name evidence="19" type="primary">cobS</name>
    <name evidence="20" type="ORF">C7959_104115</name>
</gene>
<dbReference type="EMBL" id="SOEG01000004">
    <property type="protein sequence ID" value="TDX52987.1"/>
    <property type="molecule type" value="Genomic_DNA"/>
</dbReference>
<comment type="catalytic activity">
    <reaction evidence="17 19">
        <text>alpha-ribazole + adenosylcob(III)inamide-GDP = adenosylcob(III)alamin + GMP + H(+)</text>
        <dbReference type="Rhea" id="RHEA:16049"/>
        <dbReference type="ChEBI" id="CHEBI:10329"/>
        <dbReference type="ChEBI" id="CHEBI:15378"/>
        <dbReference type="ChEBI" id="CHEBI:18408"/>
        <dbReference type="ChEBI" id="CHEBI:58115"/>
        <dbReference type="ChEBI" id="CHEBI:60487"/>
        <dbReference type="EC" id="2.7.8.26"/>
    </reaction>
</comment>
<evidence type="ECO:0000256" key="16">
    <source>
        <dbReference type="ARBA" id="ARBA00032853"/>
    </source>
</evidence>
<dbReference type="PANTHER" id="PTHR34148:SF1">
    <property type="entry name" value="ADENOSYLCOBINAMIDE-GDP RIBAZOLETRANSFERASE"/>
    <property type="match status" value="1"/>
</dbReference>
<keyword evidence="9 19" id="KW-0808">Transferase</keyword>
<evidence type="ECO:0000256" key="1">
    <source>
        <dbReference type="ARBA" id="ARBA00001946"/>
    </source>
</evidence>
<accession>A0A4R8H0S4</accession>
<evidence type="ECO:0000256" key="2">
    <source>
        <dbReference type="ARBA" id="ARBA00004651"/>
    </source>
</evidence>
<evidence type="ECO:0000256" key="8">
    <source>
        <dbReference type="ARBA" id="ARBA00022573"/>
    </source>
</evidence>
<feature type="transmembrane region" description="Helical" evidence="19">
    <location>
        <begin position="197"/>
        <end position="214"/>
    </location>
</feature>
<organism evidence="20 21">
    <name type="scientific">Orenia marismortui</name>
    <dbReference type="NCBI Taxonomy" id="46469"/>
    <lineage>
        <taxon>Bacteria</taxon>
        <taxon>Bacillati</taxon>
        <taxon>Bacillota</taxon>
        <taxon>Clostridia</taxon>
        <taxon>Halanaerobiales</taxon>
        <taxon>Halobacteroidaceae</taxon>
        <taxon>Orenia</taxon>
    </lineage>
</organism>
<comment type="function">
    <text evidence="14 19">Joins adenosylcobinamide-GDP and alpha-ribazole to generate adenosylcobalamin (Ado-cobalamin). Also synthesizes adenosylcobalamin 5'-phosphate from adenosylcobinamide-GDP and alpha-ribazole 5'-phosphate.</text>
</comment>
<dbReference type="RefSeq" id="WP_134115239.1">
    <property type="nucleotide sequence ID" value="NZ_SOEG01000004.1"/>
</dbReference>
<comment type="similarity">
    <text evidence="4 19">Belongs to the CobS family.</text>
</comment>
<keyword evidence="10 19" id="KW-0812">Transmembrane</keyword>
<evidence type="ECO:0000256" key="3">
    <source>
        <dbReference type="ARBA" id="ARBA00004663"/>
    </source>
</evidence>
<dbReference type="AlphaFoldDB" id="A0A4R8H0S4"/>
<protein>
    <recommendedName>
        <fullName evidence="6 19">Adenosylcobinamide-GDP ribazoletransferase</fullName>
        <ecNumber evidence="5 19">2.7.8.26</ecNumber>
    </recommendedName>
    <alternativeName>
        <fullName evidence="16 19">Cobalamin synthase</fullName>
    </alternativeName>
    <alternativeName>
        <fullName evidence="15 19">Cobalamin-5'-phosphate synthase</fullName>
    </alternativeName>
</protein>
<feature type="transmembrane region" description="Helical" evidence="19">
    <location>
        <begin position="27"/>
        <end position="48"/>
    </location>
</feature>
<dbReference type="GO" id="GO:0008818">
    <property type="term" value="F:cobalamin 5'-phosphate synthase activity"/>
    <property type="evidence" value="ECO:0007669"/>
    <property type="project" value="UniProtKB-UniRule"/>
</dbReference>
<comment type="caution">
    <text evidence="20">The sequence shown here is derived from an EMBL/GenBank/DDBJ whole genome shotgun (WGS) entry which is preliminary data.</text>
</comment>
<evidence type="ECO:0000256" key="18">
    <source>
        <dbReference type="ARBA" id="ARBA00049504"/>
    </source>
</evidence>
<evidence type="ECO:0000256" key="15">
    <source>
        <dbReference type="ARBA" id="ARBA00032605"/>
    </source>
</evidence>
<dbReference type="UniPathway" id="UPA00148">
    <property type="reaction ID" value="UER00238"/>
</dbReference>
<dbReference type="HAMAP" id="MF_00719">
    <property type="entry name" value="CobS"/>
    <property type="match status" value="1"/>
</dbReference>
<dbReference type="EC" id="2.7.8.26" evidence="5 19"/>
<keyword evidence="8 19" id="KW-0169">Cobalamin biosynthesis</keyword>
<comment type="cofactor">
    <cofactor evidence="1 19">
        <name>Mg(2+)</name>
        <dbReference type="ChEBI" id="CHEBI:18420"/>
    </cofactor>
</comment>
<evidence type="ECO:0000256" key="10">
    <source>
        <dbReference type="ARBA" id="ARBA00022692"/>
    </source>
</evidence>
<dbReference type="PANTHER" id="PTHR34148">
    <property type="entry name" value="ADENOSYLCOBINAMIDE-GDP RIBAZOLETRANSFERASE"/>
    <property type="match status" value="1"/>
</dbReference>
<dbReference type="Proteomes" id="UP000295832">
    <property type="component" value="Unassembled WGS sequence"/>
</dbReference>
<dbReference type="NCBIfam" id="TIGR00317">
    <property type="entry name" value="cobS"/>
    <property type="match status" value="1"/>
</dbReference>
<evidence type="ECO:0000313" key="20">
    <source>
        <dbReference type="EMBL" id="TDX52987.1"/>
    </source>
</evidence>
<feature type="transmembrane region" description="Helical" evidence="19">
    <location>
        <begin position="136"/>
        <end position="155"/>
    </location>
</feature>
<comment type="pathway">
    <text evidence="3 19">Cofactor biosynthesis; adenosylcobalamin biosynthesis; adenosylcobalamin from cob(II)yrinate a,c-diamide: step 7/7.</text>
</comment>
<feature type="transmembrane region" description="Helical" evidence="19">
    <location>
        <begin position="106"/>
        <end position="124"/>
    </location>
</feature>
<dbReference type="Pfam" id="PF02654">
    <property type="entry name" value="CobS"/>
    <property type="match status" value="1"/>
</dbReference>
<dbReference type="InterPro" id="IPR003805">
    <property type="entry name" value="CobS"/>
</dbReference>
<keyword evidence="21" id="KW-1185">Reference proteome</keyword>
<evidence type="ECO:0000256" key="17">
    <source>
        <dbReference type="ARBA" id="ARBA00048623"/>
    </source>
</evidence>
<evidence type="ECO:0000256" key="4">
    <source>
        <dbReference type="ARBA" id="ARBA00010561"/>
    </source>
</evidence>
<reference evidence="20 21" key="1">
    <citation type="submission" date="2019-03" db="EMBL/GenBank/DDBJ databases">
        <title>Subsurface microbial communities from deep shales in Ohio and West Virginia, USA.</title>
        <authorList>
            <person name="Wrighton K."/>
        </authorList>
    </citation>
    <scope>NUCLEOTIDE SEQUENCE [LARGE SCALE GENOMIC DNA]</scope>
    <source>
        <strain evidence="20 21">MSL 6dP</strain>
    </source>
</reference>
<evidence type="ECO:0000256" key="9">
    <source>
        <dbReference type="ARBA" id="ARBA00022679"/>
    </source>
</evidence>
<dbReference type="GO" id="GO:0005886">
    <property type="term" value="C:plasma membrane"/>
    <property type="evidence" value="ECO:0007669"/>
    <property type="project" value="UniProtKB-SubCell"/>
</dbReference>
<feature type="transmembrane region" description="Helical" evidence="19">
    <location>
        <begin position="175"/>
        <end position="191"/>
    </location>
</feature>
<keyword evidence="13 19" id="KW-0472">Membrane</keyword>
<keyword evidence="12 19" id="KW-1133">Transmembrane helix</keyword>
<feature type="transmembrane region" description="Helical" evidence="19">
    <location>
        <begin position="54"/>
        <end position="72"/>
    </location>
</feature>
<keyword evidence="7 19" id="KW-1003">Cell membrane</keyword>
<evidence type="ECO:0000256" key="7">
    <source>
        <dbReference type="ARBA" id="ARBA00022475"/>
    </source>
</evidence>
<dbReference type="GO" id="GO:0009236">
    <property type="term" value="P:cobalamin biosynthetic process"/>
    <property type="evidence" value="ECO:0007669"/>
    <property type="project" value="UniProtKB-UniRule"/>
</dbReference>
<evidence type="ECO:0000256" key="14">
    <source>
        <dbReference type="ARBA" id="ARBA00025228"/>
    </source>
</evidence>
<name>A0A4R8H0S4_9FIRM</name>
<dbReference type="GO" id="GO:0051073">
    <property type="term" value="F:adenosylcobinamide-GDP ribazoletransferase activity"/>
    <property type="evidence" value="ECO:0007669"/>
    <property type="project" value="UniProtKB-UniRule"/>
</dbReference>
<evidence type="ECO:0000256" key="13">
    <source>
        <dbReference type="ARBA" id="ARBA00023136"/>
    </source>
</evidence>
<proteinExistence type="inferred from homology"/>
<dbReference type="STRING" id="926561.GCA_000379025_00448"/>
<evidence type="ECO:0000256" key="6">
    <source>
        <dbReference type="ARBA" id="ARBA00015850"/>
    </source>
</evidence>
<evidence type="ECO:0000256" key="5">
    <source>
        <dbReference type="ARBA" id="ARBA00013200"/>
    </source>
</evidence>
<evidence type="ECO:0000256" key="11">
    <source>
        <dbReference type="ARBA" id="ARBA00022842"/>
    </source>
</evidence>
<evidence type="ECO:0000256" key="12">
    <source>
        <dbReference type="ARBA" id="ARBA00022989"/>
    </source>
</evidence>
<comment type="catalytic activity">
    <reaction evidence="18 19">
        <text>alpha-ribazole 5'-phosphate + adenosylcob(III)inamide-GDP = adenosylcob(III)alamin 5'-phosphate + GMP + H(+)</text>
        <dbReference type="Rhea" id="RHEA:23560"/>
        <dbReference type="ChEBI" id="CHEBI:15378"/>
        <dbReference type="ChEBI" id="CHEBI:57918"/>
        <dbReference type="ChEBI" id="CHEBI:58115"/>
        <dbReference type="ChEBI" id="CHEBI:60487"/>
        <dbReference type="ChEBI" id="CHEBI:60493"/>
        <dbReference type="EC" id="2.7.8.26"/>
    </reaction>
</comment>
<keyword evidence="11 19" id="KW-0460">Magnesium</keyword>
<comment type="subcellular location">
    <subcellularLocation>
        <location evidence="2 19">Cell membrane</location>
        <topology evidence="2 19">Multi-pass membrane protein</topology>
    </subcellularLocation>
</comment>